<dbReference type="AlphaFoldDB" id="A0A2J8NVJ2"/>
<feature type="region of interest" description="Disordered" evidence="1">
    <location>
        <begin position="20"/>
        <end position="48"/>
    </location>
</feature>
<comment type="caution">
    <text evidence="2">The sequence shown here is derived from an EMBL/GenBank/DDBJ whole genome shotgun (WGS) entry which is preliminary data.</text>
</comment>
<proteinExistence type="predicted"/>
<dbReference type="EMBL" id="NBAG03000223">
    <property type="protein sequence ID" value="PNI75776.1"/>
    <property type="molecule type" value="Genomic_DNA"/>
</dbReference>
<gene>
    <name evidence="2" type="ORF">CK820_G0008087</name>
</gene>
<organism evidence="2 3">
    <name type="scientific">Pan troglodytes</name>
    <name type="common">Chimpanzee</name>
    <dbReference type="NCBI Taxonomy" id="9598"/>
    <lineage>
        <taxon>Eukaryota</taxon>
        <taxon>Metazoa</taxon>
        <taxon>Chordata</taxon>
        <taxon>Craniata</taxon>
        <taxon>Vertebrata</taxon>
        <taxon>Euteleostomi</taxon>
        <taxon>Mammalia</taxon>
        <taxon>Eutheria</taxon>
        <taxon>Euarchontoglires</taxon>
        <taxon>Primates</taxon>
        <taxon>Haplorrhini</taxon>
        <taxon>Catarrhini</taxon>
        <taxon>Hominidae</taxon>
        <taxon>Pan</taxon>
    </lineage>
</organism>
<feature type="non-terminal residue" evidence="2">
    <location>
        <position position="1"/>
    </location>
</feature>
<evidence type="ECO:0000313" key="3">
    <source>
        <dbReference type="Proteomes" id="UP000236370"/>
    </source>
</evidence>
<name>A0A2J8NVJ2_PANTR</name>
<reference evidence="2 3" key="1">
    <citation type="submission" date="2017-12" db="EMBL/GenBank/DDBJ databases">
        <title>High-resolution comparative analysis of great ape genomes.</title>
        <authorList>
            <person name="Pollen A."/>
            <person name="Hastie A."/>
            <person name="Hormozdiari F."/>
            <person name="Dougherty M."/>
            <person name="Liu R."/>
            <person name="Chaisson M."/>
            <person name="Hoppe E."/>
            <person name="Hill C."/>
            <person name="Pang A."/>
            <person name="Hillier L."/>
            <person name="Baker C."/>
            <person name="Armstrong J."/>
            <person name="Shendure J."/>
            <person name="Paten B."/>
            <person name="Wilson R."/>
            <person name="Chao H."/>
            <person name="Schneider V."/>
            <person name="Ventura M."/>
            <person name="Kronenberg Z."/>
            <person name="Murali S."/>
            <person name="Gordon D."/>
            <person name="Cantsilieris S."/>
            <person name="Munson K."/>
            <person name="Nelson B."/>
            <person name="Raja A."/>
            <person name="Underwood J."/>
            <person name="Diekhans M."/>
            <person name="Fiddes I."/>
            <person name="Haussler D."/>
            <person name="Eichler E."/>
        </authorList>
    </citation>
    <scope>NUCLEOTIDE SEQUENCE [LARGE SCALE GENOMIC DNA]</scope>
    <source>
        <strain evidence="2">Yerkes chimp pedigree #C0471</strain>
    </source>
</reference>
<evidence type="ECO:0000313" key="2">
    <source>
        <dbReference type="EMBL" id="PNI75776.1"/>
    </source>
</evidence>
<sequence>RTAISPKDAFETRQDLNEEEAAQVHGVKDPAPASTQSVLADGTDSAGN</sequence>
<protein>
    <submittedName>
        <fullName evidence="2">FAM13C isoform 16</fullName>
    </submittedName>
</protein>
<accession>A0A2J8NVJ2</accession>
<evidence type="ECO:0000256" key="1">
    <source>
        <dbReference type="SAM" id="MobiDB-lite"/>
    </source>
</evidence>
<dbReference type="Proteomes" id="UP000236370">
    <property type="component" value="Unassembled WGS sequence"/>
</dbReference>